<feature type="compositionally biased region" description="Polar residues" evidence="1">
    <location>
        <begin position="123"/>
        <end position="144"/>
    </location>
</feature>
<dbReference type="GO" id="GO:0005737">
    <property type="term" value="C:cytoplasm"/>
    <property type="evidence" value="ECO:0007669"/>
    <property type="project" value="TreeGrafter"/>
</dbReference>
<feature type="region of interest" description="Disordered" evidence="1">
    <location>
        <begin position="115"/>
        <end position="144"/>
    </location>
</feature>
<feature type="compositionally biased region" description="Pro residues" evidence="1">
    <location>
        <begin position="291"/>
        <end position="302"/>
    </location>
</feature>
<dbReference type="PANTHER" id="PTHR23172:SF19">
    <property type="entry name" value="J DOMAIN-CONTAINING PROTEIN"/>
    <property type="match status" value="1"/>
</dbReference>
<reference evidence="2 3" key="1">
    <citation type="submission" date="2020-10" db="EMBL/GenBank/DDBJ databases">
        <title>The Coptis chinensis genome and diversification of protoberbering-type alkaloids.</title>
        <authorList>
            <person name="Wang B."/>
            <person name="Shu S."/>
            <person name="Song C."/>
            <person name="Liu Y."/>
        </authorList>
    </citation>
    <scope>NUCLEOTIDE SEQUENCE [LARGE SCALE GENOMIC DNA]</scope>
    <source>
        <strain evidence="2">HL-2020</strain>
        <tissue evidence="2">Leaf</tissue>
    </source>
</reference>
<organism evidence="2 3">
    <name type="scientific">Coptis chinensis</name>
    <dbReference type="NCBI Taxonomy" id="261450"/>
    <lineage>
        <taxon>Eukaryota</taxon>
        <taxon>Viridiplantae</taxon>
        <taxon>Streptophyta</taxon>
        <taxon>Embryophyta</taxon>
        <taxon>Tracheophyta</taxon>
        <taxon>Spermatophyta</taxon>
        <taxon>Magnoliopsida</taxon>
        <taxon>Ranunculales</taxon>
        <taxon>Ranunculaceae</taxon>
        <taxon>Coptidoideae</taxon>
        <taxon>Coptis</taxon>
    </lineage>
</organism>
<dbReference type="EMBL" id="JADFTS010000004">
    <property type="protein sequence ID" value="KAF9609778.1"/>
    <property type="molecule type" value="Genomic_DNA"/>
</dbReference>
<feature type="compositionally biased region" description="Basic and acidic residues" evidence="1">
    <location>
        <begin position="422"/>
        <end position="483"/>
    </location>
</feature>
<keyword evidence="3" id="KW-1185">Reference proteome</keyword>
<feature type="region of interest" description="Disordered" evidence="1">
    <location>
        <begin position="391"/>
        <end position="495"/>
    </location>
</feature>
<feature type="region of interest" description="Disordered" evidence="1">
    <location>
        <begin position="157"/>
        <end position="188"/>
    </location>
</feature>
<name>A0A835I5W3_9MAGN</name>
<evidence type="ECO:0000313" key="2">
    <source>
        <dbReference type="EMBL" id="KAF9609778.1"/>
    </source>
</evidence>
<feature type="compositionally biased region" description="Low complexity" evidence="1">
    <location>
        <begin position="595"/>
        <end position="631"/>
    </location>
</feature>
<proteinExistence type="predicted"/>
<feature type="region of interest" description="Disordered" evidence="1">
    <location>
        <begin position="289"/>
        <end position="332"/>
    </location>
</feature>
<dbReference type="GO" id="GO:0031982">
    <property type="term" value="C:vesicle"/>
    <property type="evidence" value="ECO:0007669"/>
    <property type="project" value="TreeGrafter"/>
</dbReference>
<dbReference type="GO" id="GO:0072318">
    <property type="term" value="P:clathrin coat disassembly"/>
    <property type="evidence" value="ECO:0007669"/>
    <property type="project" value="TreeGrafter"/>
</dbReference>
<gene>
    <name evidence="2" type="ORF">IFM89_018226</name>
</gene>
<dbReference type="AlphaFoldDB" id="A0A835I5W3"/>
<feature type="region of interest" description="Disordered" evidence="1">
    <location>
        <begin position="649"/>
        <end position="695"/>
    </location>
</feature>
<feature type="compositionally biased region" description="Basic and acidic residues" evidence="1">
    <location>
        <begin position="391"/>
        <end position="401"/>
    </location>
</feature>
<dbReference type="OrthoDB" id="1717591at2759"/>
<accession>A0A835I5W3</accession>
<comment type="caution">
    <text evidence="2">The sequence shown here is derived from an EMBL/GenBank/DDBJ whole genome shotgun (WGS) entry which is preliminary data.</text>
</comment>
<feature type="compositionally biased region" description="Basic and acidic residues" evidence="1">
    <location>
        <begin position="662"/>
        <end position="695"/>
    </location>
</feature>
<dbReference type="InterPro" id="IPR036869">
    <property type="entry name" value="J_dom_sf"/>
</dbReference>
<dbReference type="GO" id="GO:0072583">
    <property type="term" value="P:clathrin-dependent endocytosis"/>
    <property type="evidence" value="ECO:0007669"/>
    <property type="project" value="TreeGrafter"/>
</dbReference>
<sequence length="801" mass="88651">MEKSKNPFTNNGSIVNDFEELFGYSSNNQQTTTELLYDDVYGGPPKYVNSSSSSSIGTTTTTPLFEDVNVKSKTKNKKNKASPVFDNPIMYHVNFDNNYNNNKWGEVEKESGFDDLLPGFGGSSASANRGTSGSSQPLQSRVPSVVPVSTNPFDVLESTSVAENGSSKLYTEPLQKPGKPSEPRSTKVGMSSIKADIYNDVSISKSKPSYLPGMKNGEKNGEPSVKAFEKNALHKKMPKKYHQPLFDMPILPSDSHQPFPLNGSRPYNDIGVSGDVWLTVSEVTLVTLPTNAPPPSRSPPSRPHQVLKEVKGPSSQIYWSPPSVPDTVESSGVSPIDELEDFALGRPQSGADEHGDVIFDEDFEISSAAAASAAAMKEAMYRAEAKFKHVRGAREKDEKPVQDIQEGNLRDKQERLDDEQEQREIEDKEREEREERRVETEREQALEVDRERKESRQAVDRVTKEVRDRAAAVARQKSERAAVERVNAGARERAERVAVQRVQAEAREREATEAMLRAENVALEAKERKNAEDKEKAAAMLKAEAEALVRAQRASVNRVTEEARKRAAAAAAALAARGNQQKDEDDPHSSSNVGSRPDSASRSRTSSSDSAIDTQLPKGAGPSSGVSSSTKASSTAYAVDDLTSIFGGIPSSGDFQENGGEGVERQRARLERDQRTQERAEKAVAEKNERDRHTQWEQAERERIAETLDFEIKRWAAGKEGNLRALLSTLHYVLWPGSGWQPVSLTDLITSASVKKVYRKATLCIHPDKVQQKRANLQQKYIAEKVFDLLKVSKYSKQFEY</sequence>
<dbReference type="Proteomes" id="UP000631114">
    <property type="component" value="Unassembled WGS sequence"/>
</dbReference>
<evidence type="ECO:0000313" key="3">
    <source>
        <dbReference type="Proteomes" id="UP000631114"/>
    </source>
</evidence>
<feature type="compositionally biased region" description="Polar residues" evidence="1">
    <location>
        <begin position="157"/>
        <end position="169"/>
    </location>
</feature>
<feature type="compositionally biased region" description="Low complexity" evidence="1">
    <location>
        <begin position="568"/>
        <end position="577"/>
    </location>
</feature>
<protein>
    <submittedName>
        <fullName evidence="2">Uncharacterized protein</fullName>
    </submittedName>
</protein>
<evidence type="ECO:0000256" key="1">
    <source>
        <dbReference type="SAM" id="MobiDB-lite"/>
    </source>
</evidence>
<dbReference type="SUPFAM" id="SSF46565">
    <property type="entry name" value="Chaperone J-domain"/>
    <property type="match status" value="1"/>
</dbReference>
<dbReference type="Gene3D" id="1.10.287.110">
    <property type="entry name" value="DnaJ domain"/>
    <property type="match status" value="1"/>
</dbReference>
<feature type="region of interest" description="Disordered" evidence="1">
    <location>
        <begin position="548"/>
        <end position="631"/>
    </location>
</feature>
<dbReference type="PANTHER" id="PTHR23172">
    <property type="entry name" value="AUXILIN/CYCLIN G-ASSOCIATED KINASE-RELATED"/>
    <property type="match status" value="1"/>
</dbReference>
<dbReference type="GO" id="GO:0030276">
    <property type="term" value="F:clathrin binding"/>
    <property type="evidence" value="ECO:0007669"/>
    <property type="project" value="TreeGrafter"/>
</dbReference>